<protein>
    <submittedName>
        <fullName evidence="2">Uncharacterized protein</fullName>
    </submittedName>
</protein>
<feature type="compositionally biased region" description="Basic and acidic residues" evidence="1">
    <location>
        <begin position="33"/>
        <end position="52"/>
    </location>
</feature>
<gene>
    <name evidence="2" type="primary">PARPA_09740.1 scaffold 38623</name>
</gene>
<dbReference type="OrthoDB" id="2285426at2759"/>
<dbReference type="AlphaFoldDB" id="A0A0B7NAJ1"/>
<feature type="region of interest" description="Disordered" evidence="1">
    <location>
        <begin position="30"/>
        <end position="52"/>
    </location>
</feature>
<organism evidence="2 3">
    <name type="scientific">Parasitella parasitica</name>
    <dbReference type="NCBI Taxonomy" id="35722"/>
    <lineage>
        <taxon>Eukaryota</taxon>
        <taxon>Fungi</taxon>
        <taxon>Fungi incertae sedis</taxon>
        <taxon>Mucoromycota</taxon>
        <taxon>Mucoromycotina</taxon>
        <taxon>Mucoromycetes</taxon>
        <taxon>Mucorales</taxon>
        <taxon>Mucorineae</taxon>
        <taxon>Mucoraceae</taxon>
        <taxon>Parasitella</taxon>
    </lineage>
</organism>
<evidence type="ECO:0000313" key="2">
    <source>
        <dbReference type="EMBL" id="CEP15510.1"/>
    </source>
</evidence>
<keyword evidence="3" id="KW-1185">Reference proteome</keyword>
<reference evidence="2 3" key="1">
    <citation type="submission" date="2014-09" db="EMBL/GenBank/DDBJ databases">
        <authorList>
            <person name="Ellenberger Sabrina"/>
        </authorList>
    </citation>
    <scope>NUCLEOTIDE SEQUENCE [LARGE SCALE GENOMIC DNA]</scope>
    <source>
        <strain evidence="2 3">CBS 412.66</strain>
    </source>
</reference>
<dbReference type="Proteomes" id="UP000054107">
    <property type="component" value="Unassembled WGS sequence"/>
</dbReference>
<accession>A0A0B7NAJ1</accession>
<dbReference type="EMBL" id="LN732480">
    <property type="protein sequence ID" value="CEP15510.1"/>
    <property type="molecule type" value="Genomic_DNA"/>
</dbReference>
<evidence type="ECO:0000313" key="3">
    <source>
        <dbReference type="Proteomes" id="UP000054107"/>
    </source>
</evidence>
<proteinExistence type="predicted"/>
<sequence length="326" mass="37199">MPIYVLRMVTDEIFENSVEKFSQDTATNMLNDKSNEAVKDKVNESAKDKVQEPVDNVNEARAPEVIANTSSDGVDSSQGEEEAAAPVHASAAVANEVVGKRLTIPTKFRYKRRKYDHSKGPEEVYITRAAKIEMERLISDAENTKVMIRQRMKSVSESFEVNPTSANIIENATPNVFTISSWPKESSDTKIFHKCQENFVAYRFGRLIENLRQQYPASAAIQRERQYHVELQKELLKQDKSFRCVHFYLYESFCRRVVQIVEKTGIYCLFIPEVLPPTTLRRGHLEEFAQLVRYVDKHLSAFKDVGKTDSNGRFLTISDEDPSASA</sequence>
<evidence type="ECO:0000256" key="1">
    <source>
        <dbReference type="SAM" id="MobiDB-lite"/>
    </source>
</evidence>
<name>A0A0B7NAJ1_9FUNG</name>